<name>A0A382HDQ5_9ZZZZ</name>
<evidence type="ECO:0008006" key="7">
    <source>
        <dbReference type="Google" id="ProtNLM"/>
    </source>
</evidence>
<dbReference type="PANTHER" id="PTHR46091:SF3">
    <property type="entry name" value="AMINE OXIDASE DOMAIN-CONTAINING PROTEIN"/>
    <property type="match status" value="1"/>
</dbReference>
<gene>
    <name evidence="6" type="ORF">METZ01_LOCUS238079</name>
</gene>
<proteinExistence type="predicted"/>
<evidence type="ECO:0000313" key="6">
    <source>
        <dbReference type="EMBL" id="SVB85225.1"/>
    </source>
</evidence>
<keyword evidence="5" id="KW-0520">NAD</keyword>
<keyword evidence="1" id="KW-0285">Flavoprotein</keyword>
<feature type="non-terminal residue" evidence="6">
    <location>
        <position position="1"/>
    </location>
</feature>
<evidence type="ECO:0000256" key="3">
    <source>
        <dbReference type="ARBA" id="ARBA00022827"/>
    </source>
</evidence>
<accession>A0A382HDQ5</accession>
<evidence type="ECO:0000256" key="4">
    <source>
        <dbReference type="ARBA" id="ARBA00022857"/>
    </source>
</evidence>
<evidence type="ECO:0000256" key="5">
    <source>
        <dbReference type="ARBA" id="ARBA00023027"/>
    </source>
</evidence>
<dbReference type="EMBL" id="UINC01060577">
    <property type="protein sequence ID" value="SVB85225.1"/>
    <property type="molecule type" value="Genomic_DNA"/>
</dbReference>
<evidence type="ECO:0000256" key="1">
    <source>
        <dbReference type="ARBA" id="ARBA00022630"/>
    </source>
</evidence>
<reference evidence="6" key="1">
    <citation type="submission" date="2018-05" db="EMBL/GenBank/DDBJ databases">
        <authorList>
            <person name="Lanie J.A."/>
            <person name="Ng W.-L."/>
            <person name="Kazmierczak K.M."/>
            <person name="Andrzejewski T.M."/>
            <person name="Davidsen T.M."/>
            <person name="Wayne K.J."/>
            <person name="Tettelin H."/>
            <person name="Glass J.I."/>
            <person name="Rusch D."/>
            <person name="Podicherti R."/>
            <person name="Tsui H.-C.T."/>
            <person name="Winkler M.E."/>
        </authorList>
    </citation>
    <scope>NUCLEOTIDE SEQUENCE</scope>
</reference>
<keyword evidence="3" id="KW-0274">FAD</keyword>
<dbReference type="AlphaFoldDB" id="A0A382HDQ5"/>
<keyword evidence="4" id="KW-0521">NADP</keyword>
<evidence type="ECO:0000256" key="2">
    <source>
        <dbReference type="ARBA" id="ARBA00022729"/>
    </source>
</evidence>
<sequence length="158" mass="18291">PVMYVSFPSAKDPVYQKKYPNNATMEAITLAHWSWWDKWKDGAWKKRGDEYEEEKEKLSQRILNKVFKHVPEAKDALDYYELSTPLTVKSLANYPLGEMYGIDHTPKRFRQRWLKPKTEINGLYITGQDMLTVGVSSALLSGLVTVSSILNKNMFKTL</sequence>
<dbReference type="PANTHER" id="PTHR46091">
    <property type="entry name" value="BLR7054 PROTEIN"/>
    <property type="match status" value="1"/>
</dbReference>
<dbReference type="InterPro" id="IPR052206">
    <property type="entry name" value="Retinol_saturase"/>
</dbReference>
<organism evidence="6">
    <name type="scientific">marine metagenome</name>
    <dbReference type="NCBI Taxonomy" id="408172"/>
    <lineage>
        <taxon>unclassified sequences</taxon>
        <taxon>metagenomes</taxon>
        <taxon>ecological metagenomes</taxon>
    </lineage>
</organism>
<protein>
    <recommendedName>
        <fullName evidence="7">Amine oxidase domain-containing protein</fullName>
    </recommendedName>
</protein>
<keyword evidence="2" id="KW-0732">Signal</keyword>